<dbReference type="Proteomes" id="UP000317318">
    <property type="component" value="Chromosome"/>
</dbReference>
<keyword evidence="1" id="KW-0812">Transmembrane</keyword>
<keyword evidence="3" id="KW-1185">Reference proteome</keyword>
<evidence type="ECO:0000313" key="2">
    <source>
        <dbReference type="EMBL" id="QDT38825.1"/>
    </source>
</evidence>
<evidence type="ECO:0000313" key="3">
    <source>
        <dbReference type="Proteomes" id="UP000317318"/>
    </source>
</evidence>
<dbReference type="AlphaFoldDB" id="A0A517R4L9"/>
<keyword evidence="1" id="KW-0472">Membrane</keyword>
<name>A0A517R4L9_9PLAN</name>
<accession>A0A517R4L9</accession>
<proteinExistence type="predicted"/>
<feature type="transmembrane region" description="Helical" evidence="1">
    <location>
        <begin position="83"/>
        <end position="103"/>
    </location>
</feature>
<reference evidence="2 3" key="1">
    <citation type="submission" date="2019-02" db="EMBL/GenBank/DDBJ databases">
        <title>Deep-cultivation of Planctomycetes and their phenomic and genomic characterization uncovers novel biology.</title>
        <authorList>
            <person name="Wiegand S."/>
            <person name="Jogler M."/>
            <person name="Boedeker C."/>
            <person name="Pinto D."/>
            <person name="Vollmers J."/>
            <person name="Rivas-Marin E."/>
            <person name="Kohn T."/>
            <person name="Peeters S.H."/>
            <person name="Heuer A."/>
            <person name="Rast P."/>
            <person name="Oberbeckmann S."/>
            <person name="Bunk B."/>
            <person name="Jeske O."/>
            <person name="Meyerdierks A."/>
            <person name="Storesund J.E."/>
            <person name="Kallscheuer N."/>
            <person name="Luecker S."/>
            <person name="Lage O.M."/>
            <person name="Pohl T."/>
            <person name="Merkel B.J."/>
            <person name="Hornburger P."/>
            <person name="Mueller R.-W."/>
            <person name="Bruemmer F."/>
            <person name="Labrenz M."/>
            <person name="Spormann A.M."/>
            <person name="Op den Camp H."/>
            <person name="Overmann J."/>
            <person name="Amann R."/>
            <person name="Jetten M.S.M."/>
            <person name="Mascher T."/>
            <person name="Medema M.H."/>
            <person name="Devos D.P."/>
            <person name="Kaster A.-K."/>
            <person name="Ovreas L."/>
            <person name="Rohde M."/>
            <person name="Galperin M.Y."/>
            <person name="Jogler C."/>
        </authorList>
    </citation>
    <scope>NUCLEOTIDE SEQUENCE [LARGE SCALE GENOMIC DNA]</scope>
    <source>
        <strain evidence="2 3">Pan189</strain>
    </source>
</reference>
<dbReference type="EMBL" id="CP036268">
    <property type="protein sequence ID" value="QDT38825.1"/>
    <property type="molecule type" value="Genomic_DNA"/>
</dbReference>
<sequence>MTTLIRIAWIMALTSILINLLGPLGLLFYDFSLDTAVGTAEYDYKALAARWSIVIVTGIPVGVISMAISILVVVYAQRKTITPLALTCASGLFYFVIFILNLLG</sequence>
<feature type="transmembrane region" description="Helical" evidence="1">
    <location>
        <begin position="7"/>
        <end position="29"/>
    </location>
</feature>
<gene>
    <name evidence="2" type="ORF">Pan189_32240</name>
</gene>
<feature type="transmembrane region" description="Helical" evidence="1">
    <location>
        <begin position="49"/>
        <end position="76"/>
    </location>
</feature>
<evidence type="ECO:0000256" key="1">
    <source>
        <dbReference type="SAM" id="Phobius"/>
    </source>
</evidence>
<dbReference type="KEGG" id="svp:Pan189_32240"/>
<organism evidence="2 3">
    <name type="scientific">Stratiformator vulcanicus</name>
    <dbReference type="NCBI Taxonomy" id="2527980"/>
    <lineage>
        <taxon>Bacteria</taxon>
        <taxon>Pseudomonadati</taxon>
        <taxon>Planctomycetota</taxon>
        <taxon>Planctomycetia</taxon>
        <taxon>Planctomycetales</taxon>
        <taxon>Planctomycetaceae</taxon>
        <taxon>Stratiformator</taxon>
    </lineage>
</organism>
<keyword evidence="1" id="KW-1133">Transmembrane helix</keyword>
<protein>
    <submittedName>
        <fullName evidence="2">Uncharacterized protein</fullName>
    </submittedName>
</protein>